<proteinExistence type="predicted"/>
<evidence type="ECO:0000313" key="2">
    <source>
        <dbReference type="Proteomes" id="UP000322084"/>
    </source>
</evidence>
<sequence>MVALYEINGDIALQIALSSFDSVLTLSNWAYEDSDATAIATDCKNLRDKATKLLRSGSGSERV</sequence>
<name>A0A5A7MSZ1_9PROT</name>
<dbReference type="AlphaFoldDB" id="A0A5A7MSZ1"/>
<dbReference type="EMBL" id="BKCL01000006">
    <property type="protein sequence ID" value="GEQ98363.1"/>
    <property type="molecule type" value="Genomic_DNA"/>
</dbReference>
<protein>
    <submittedName>
        <fullName evidence="1">Uncharacterized protein</fullName>
    </submittedName>
</protein>
<organism evidence="1 2">
    <name type="scientific">Iodidimonas gelatinilytica</name>
    <dbReference type="NCBI Taxonomy" id="1236966"/>
    <lineage>
        <taxon>Bacteria</taxon>
        <taxon>Pseudomonadati</taxon>
        <taxon>Pseudomonadota</taxon>
        <taxon>Alphaproteobacteria</taxon>
        <taxon>Iodidimonadales</taxon>
        <taxon>Iodidimonadaceae</taxon>
        <taxon>Iodidimonas</taxon>
    </lineage>
</organism>
<comment type="caution">
    <text evidence="1">The sequence shown here is derived from an EMBL/GenBank/DDBJ whole genome shotgun (WGS) entry which is preliminary data.</text>
</comment>
<dbReference type="Proteomes" id="UP000322084">
    <property type="component" value="Unassembled WGS sequence"/>
</dbReference>
<reference evidence="1 2" key="1">
    <citation type="submission" date="2019-09" db="EMBL/GenBank/DDBJ databases">
        <title>NBRP : Genome information of microbial organism related human and environment.</title>
        <authorList>
            <person name="Hattori M."/>
            <person name="Oshima K."/>
            <person name="Inaba H."/>
            <person name="Suda W."/>
            <person name="Sakamoto M."/>
            <person name="Iino T."/>
            <person name="Kitahara M."/>
            <person name="Oshida Y."/>
            <person name="Iida T."/>
            <person name="Kudo T."/>
            <person name="Itoh T."/>
            <person name="Ohkuma M."/>
        </authorList>
    </citation>
    <scope>NUCLEOTIDE SEQUENCE [LARGE SCALE GENOMIC DNA]</scope>
    <source>
        <strain evidence="1 2">Hi-2</strain>
    </source>
</reference>
<gene>
    <name evidence="1" type="ORF">JCM17844_20000</name>
</gene>
<accession>A0A5A7MSZ1</accession>
<evidence type="ECO:0000313" key="1">
    <source>
        <dbReference type="EMBL" id="GEQ98363.1"/>
    </source>
</evidence>